<keyword evidence="13" id="KW-0449">Lipoprotein</keyword>
<dbReference type="AlphaFoldDB" id="A0A6J0JAS3"/>
<feature type="chain" id="PRO_5027000961" evidence="16">
    <location>
        <begin position="23"/>
        <end position="517"/>
    </location>
</feature>
<keyword evidence="12" id="KW-0325">Glycoprotein</keyword>
<keyword evidence="11" id="KW-1015">Disulfide bond</keyword>
<evidence type="ECO:0000256" key="14">
    <source>
        <dbReference type="SAM" id="MobiDB-lite"/>
    </source>
</evidence>
<keyword evidence="5" id="KW-0945">Host-virus interaction</keyword>
<protein>
    <submittedName>
        <fullName evidence="18">Uncharacterized protein LOC108510245</fullName>
    </submittedName>
</protein>
<dbReference type="OrthoDB" id="9838443at2759"/>
<dbReference type="InterPro" id="IPR005166">
    <property type="entry name" value="RSV_p95_env"/>
</dbReference>
<organism evidence="17 18">
    <name type="scientific">Lepidothrix coronata</name>
    <name type="common">blue-crowned manakin</name>
    <dbReference type="NCBI Taxonomy" id="321398"/>
    <lineage>
        <taxon>Eukaryota</taxon>
        <taxon>Metazoa</taxon>
        <taxon>Chordata</taxon>
        <taxon>Craniata</taxon>
        <taxon>Vertebrata</taxon>
        <taxon>Euteleostomi</taxon>
        <taxon>Archelosauria</taxon>
        <taxon>Archosauria</taxon>
        <taxon>Dinosauria</taxon>
        <taxon>Saurischia</taxon>
        <taxon>Theropoda</taxon>
        <taxon>Coelurosauria</taxon>
        <taxon>Aves</taxon>
        <taxon>Neognathae</taxon>
        <taxon>Neoaves</taxon>
        <taxon>Telluraves</taxon>
        <taxon>Australaves</taxon>
        <taxon>Passeriformes</taxon>
        <taxon>Pipridae</taxon>
        <taxon>Lepidothrix</taxon>
    </lineage>
</organism>
<keyword evidence="4" id="KW-1032">Host cell membrane</keyword>
<feature type="transmembrane region" description="Helical" evidence="15">
    <location>
        <begin position="448"/>
        <end position="473"/>
    </location>
</feature>
<keyword evidence="8 15" id="KW-1133">Transmembrane helix</keyword>
<gene>
    <name evidence="18" type="primary">LOC108510245</name>
</gene>
<evidence type="ECO:0000256" key="16">
    <source>
        <dbReference type="SAM" id="SignalP"/>
    </source>
</evidence>
<dbReference type="SUPFAM" id="SSF58069">
    <property type="entry name" value="Virus ectodomain"/>
    <property type="match status" value="1"/>
</dbReference>
<evidence type="ECO:0000256" key="13">
    <source>
        <dbReference type="ARBA" id="ARBA00023288"/>
    </source>
</evidence>
<feature type="signal peptide" evidence="16">
    <location>
        <begin position="1"/>
        <end position="22"/>
    </location>
</feature>
<name>A0A6J0JAS3_9PASS</name>
<keyword evidence="10" id="KW-0564">Palmitate</keyword>
<dbReference type="Gene3D" id="1.10.287.210">
    <property type="match status" value="1"/>
</dbReference>
<evidence type="ECO:0000256" key="11">
    <source>
        <dbReference type="ARBA" id="ARBA00023157"/>
    </source>
</evidence>
<feature type="region of interest" description="Disordered" evidence="14">
    <location>
        <begin position="247"/>
        <end position="267"/>
    </location>
</feature>
<evidence type="ECO:0000256" key="4">
    <source>
        <dbReference type="ARBA" id="ARBA00022511"/>
    </source>
</evidence>
<reference evidence="18" key="1">
    <citation type="submission" date="2025-08" db="UniProtKB">
        <authorList>
            <consortium name="RefSeq"/>
        </authorList>
    </citation>
    <scope>IDENTIFICATION</scope>
</reference>
<dbReference type="InterPro" id="IPR018154">
    <property type="entry name" value="TLV/ENV_coat_polyprotein"/>
</dbReference>
<evidence type="ECO:0000256" key="2">
    <source>
        <dbReference type="ARBA" id="ARBA00004531"/>
    </source>
</evidence>
<evidence type="ECO:0000256" key="3">
    <source>
        <dbReference type="ARBA" id="ARBA00004563"/>
    </source>
</evidence>
<accession>A0A6J0JAS3</accession>
<dbReference type="Pfam" id="PF00429">
    <property type="entry name" value="TLV_coat"/>
    <property type="match status" value="1"/>
</dbReference>
<sequence length="517" mass="58079">MLPLHYLLLIFIAIGFVPPRDTIPLWEWMNQPDENLWVTLAKATGTGTLCLSLASAGSPFRTCLVGIPITPAEWSSFVSQTRNKGAGPLNSPNLAQTIAALNFIDIPFQEIDLLGSIPTVACIIFHRYTQPLLFTPYNVTANKPLYRGTSSPWCNNSIATTIPTEHVPRNMKFPKGYFLLCGDRAWPGIRAYPEGGPCTVGKLALFNPAKFELDNKVVIAKNQHKRSLREKWSWFPNIQKETEQWRLPKPQPAPKPVSRPVQTPKVSQIPKISPQQFGSKTVYVPPPPHVSVGEPHNWPTPLPFPEDCDSNIHIWSRVKNFWASFPIPGIGTAHALSLLTHLGCWLTKEANATTRAIEGLLEDTQKLKEVSLQNRAAIDFLLLAHGHGCQEFEGMCCMNFSDHAESIHQSINQLKGLVREIHQDKSKGLDNLFDWLQLPNFPNWSKKLIMLSLLFLFGFVSICAILPCLILCLRKLLLSTIEANIAAAQSNKEGGDVEEHRTEWEELQAWRRIYNPE</sequence>
<evidence type="ECO:0000256" key="15">
    <source>
        <dbReference type="SAM" id="Phobius"/>
    </source>
</evidence>
<evidence type="ECO:0000256" key="7">
    <source>
        <dbReference type="ARBA" id="ARBA00022870"/>
    </source>
</evidence>
<evidence type="ECO:0000256" key="8">
    <source>
        <dbReference type="ARBA" id="ARBA00022989"/>
    </source>
</evidence>
<dbReference type="PANTHER" id="PTHR10424:SF81">
    <property type="entry name" value="ERVV2 PROTEIN"/>
    <property type="match status" value="1"/>
</dbReference>
<proteinExistence type="predicted"/>
<comment type="subcellular location">
    <subcellularLocation>
        <location evidence="1">Host cell membrane</location>
        <topology evidence="1">Single-pass type I membrane protein</topology>
    </subcellularLocation>
    <subcellularLocation>
        <location evidence="2">Host endomembrane system</location>
        <topology evidence="2">Peripheral membrane protein</topology>
    </subcellularLocation>
    <subcellularLocation>
        <location evidence="3">Virion membrane</location>
        <topology evidence="3">Single-pass type I membrane protein</topology>
    </subcellularLocation>
</comment>
<evidence type="ECO:0000256" key="9">
    <source>
        <dbReference type="ARBA" id="ARBA00023136"/>
    </source>
</evidence>
<evidence type="ECO:0000313" key="17">
    <source>
        <dbReference type="Proteomes" id="UP000504624"/>
    </source>
</evidence>
<dbReference type="PANTHER" id="PTHR10424">
    <property type="entry name" value="VIRAL ENVELOPE PROTEIN"/>
    <property type="match status" value="1"/>
</dbReference>
<evidence type="ECO:0000256" key="10">
    <source>
        <dbReference type="ARBA" id="ARBA00023139"/>
    </source>
</evidence>
<evidence type="ECO:0000256" key="5">
    <source>
        <dbReference type="ARBA" id="ARBA00022581"/>
    </source>
</evidence>
<keyword evidence="6 15" id="KW-0812">Transmembrane</keyword>
<dbReference type="Pfam" id="PF03708">
    <property type="entry name" value="Avian_gp85"/>
    <property type="match status" value="1"/>
</dbReference>
<keyword evidence="17" id="KW-1185">Reference proteome</keyword>
<keyword evidence="16" id="KW-0732">Signal</keyword>
<evidence type="ECO:0000256" key="6">
    <source>
        <dbReference type="ARBA" id="ARBA00022692"/>
    </source>
</evidence>
<keyword evidence="9 15" id="KW-0472">Membrane</keyword>
<evidence type="ECO:0000313" key="18">
    <source>
        <dbReference type="RefSeq" id="XP_017695401.1"/>
    </source>
</evidence>
<evidence type="ECO:0000256" key="12">
    <source>
        <dbReference type="ARBA" id="ARBA00023180"/>
    </source>
</evidence>
<evidence type="ECO:0000256" key="1">
    <source>
        <dbReference type="ARBA" id="ARBA00004402"/>
    </source>
</evidence>
<dbReference type="RefSeq" id="XP_017695401.1">
    <property type="nucleotide sequence ID" value="XM_017839912.1"/>
</dbReference>
<dbReference type="GeneID" id="108510245"/>
<dbReference type="Proteomes" id="UP000504624">
    <property type="component" value="Unplaced"/>
</dbReference>
<keyword evidence="7" id="KW-1043">Host membrane</keyword>